<dbReference type="EMBL" id="DF820465">
    <property type="protein sequence ID" value="GAK56931.1"/>
    <property type="molecule type" value="Genomic_DNA"/>
</dbReference>
<dbReference type="InterPro" id="IPR035093">
    <property type="entry name" value="RelE/ParE_toxin_dom_sf"/>
</dbReference>
<proteinExistence type="predicted"/>
<dbReference type="Pfam" id="PF05016">
    <property type="entry name" value="ParE_toxin"/>
    <property type="match status" value="1"/>
</dbReference>
<accession>A0A081BX76</accession>
<dbReference type="AlphaFoldDB" id="A0A081BX76"/>
<evidence type="ECO:0000256" key="1">
    <source>
        <dbReference type="ARBA" id="ARBA00022649"/>
    </source>
</evidence>
<dbReference type="STRING" id="1499967.U27_03895"/>
<reference evidence="3 4" key="1">
    <citation type="journal article" date="2015" name="PeerJ">
        <title>First genomic representation of candidate bacterial phylum KSB3 points to enhanced environmental sensing as a trigger of wastewater bulking.</title>
        <authorList>
            <person name="Sekiguchi Y."/>
            <person name="Ohashi A."/>
            <person name="Parks D.H."/>
            <person name="Yamauchi T."/>
            <person name="Tyson G.W."/>
            <person name="Hugenholtz P."/>
        </authorList>
    </citation>
    <scope>NUCLEOTIDE SEQUENCE [LARGE SCALE GENOMIC DNA]</scope>
</reference>
<dbReference type="Proteomes" id="UP000030661">
    <property type="component" value="Unassembled WGS sequence"/>
</dbReference>
<keyword evidence="1" id="KW-1277">Toxin-antitoxin system</keyword>
<evidence type="ECO:0000313" key="3">
    <source>
        <dbReference type="EMBL" id="GAK56931.1"/>
    </source>
</evidence>
<protein>
    <submittedName>
        <fullName evidence="3">Plasmid stabilization system</fullName>
    </submittedName>
</protein>
<sequence>MHSSQRRHQTGKNEPRQLTIHYHPDAVTDMTEAALFYEDRQAGLGERLLNAIEEALEVIGTHPTLWRADERGRRKYRIKRFPYLMIYKVTSQTIVILAIAHTSRKPGYWKERDE</sequence>
<evidence type="ECO:0000313" key="4">
    <source>
        <dbReference type="Proteomes" id="UP000030661"/>
    </source>
</evidence>
<gene>
    <name evidence="3" type="ORF">U27_03895</name>
</gene>
<organism evidence="3 4">
    <name type="scientific">Vecturithrix granuli</name>
    <dbReference type="NCBI Taxonomy" id="1499967"/>
    <lineage>
        <taxon>Bacteria</taxon>
        <taxon>Candidatus Moduliflexota</taxon>
        <taxon>Candidatus Vecturitrichia</taxon>
        <taxon>Candidatus Vecturitrichales</taxon>
        <taxon>Candidatus Vecturitrichaceae</taxon>
        <taxon>Candidatus Vecturithrix</taxon>
    </lineage>
</organism>
<feature type="transmembrane region" description="Helical" evidence="2">
    <location>
        <begin position="81"/>
        <end position="100"/>
    </location>
</feature>
<keyword evidence="4" id="KW-1185">Reference proteome</keyword>
<keyword evidence="2" id="KW-1133">Transmembrane helix</keyword>
<keyword evidence="2" id="KW-0472">Membrane</keyword>
<name>A0A081BX76_VECG1</name>
<keyword evidence="2" id="KW-0812">Transmembrane</keyword>
<evidence type="ECO:0000256" key="2">
    <source>
        <dbReference type="SAM" id="Phobius"/>
    </source>
</evidence>
<dbReference type="HOGENOM" id="CLU_147162_7_0_0"/>
<dbReference type="eggNOG" id="COG3668">
    <property type="taxonomic scope" value="Bacteria"/>
</dbReference>
<dbReference type="InterPro" id="IPR007712">
    <property type="entry name" value="RelE/ParE_toxin"/>
</dbReference>
<dbReference type="Gene3D" id="3.30.2310.20">
    <property type="entry name" value="RelE-like"/>
    <property type="match status" value="1"/>
</dbReference>